<sequence length="152" mass="17523">MSKLIHEVPRVCSSLQKAVNQKKKGQQTVLEKVKMSTVFNLVAVEVAVIEAALKELVLLLIMIITNLKNVKKDVEHVQHPKHIVHHAKQAFIFILMNVLKNVHEERRHHYLNANHVMKHVKHVRHPVKHAKHAKKVMSYIAMNVSTNVLMEL</sequence>
<dbReference type="EMBL" id="JAPFFF010000013">
    <property type="protein sequence ID" value="KAK8871783.1"/>
    <property type="molecule type" value="Genomic_DNA"/>
</dbReference>
<organism evidence="1 2">
    <name type="scientific">Tritrichomonas musculus</name>
    <dbReference type="NCBI Taxonomy" id="1915356"/>
    <lineage>
        <taxon>Eukaryota</taxon>
        <taxon>Metamonada</taxon>
        <taxon>Parabasalia</taxon>
        <taxon>Tritrichomonadida</taxon>
        <taxon>Tritrichomonadidae</taxon>
        <taxon>Tritrichomonas</taxon>
    </lineage>
</organism>
<gene>
    <name evidence="1" type="ORF">M9Y10_007524</name>
</gene>
<evidence type="ECO:0000313" key="1">
    <source>
        <dbReference type="EMBL" id="KAK8871783.1"/>
    </source>
</evidence>
<keyword evidence="2" id="KW-1185">Reference proteome</keyword>
<reference evidence="1 2" key="1">
    <citation type="submission" date="2024-04" db="EMBL/GenBank/DDBJ databases">
        <title>Tritrichomonas musculus Genome.</title>
        <authorList>
            <person name="Alves-Ferreira E."/>
            <person name="Grigg M."/>
            <person name="Lorenzi H."/>
            <person name="Galac M."/>
        </authorList>
    </citation>
    <scope>NUCLEOTIDE SEQUENCE [LARGE SCALE GENOMIC DNA]</scope>
    <source>
        <strain evidence="1 2">EAF2021</strain>
    </source>
</reference>
<name>A0ABR2J1K6_9EUKA</name>
<accession>A0ABR2J1K6</accession>
<dbReference type="Proteomes" id="UP001470230">
    <property type="component" value="Unassembled WGS sequence"/>
</dbReference>
<evidence type="ECO:0000313" key="2">
    <source>
        <dbReference type="Proteomes" id="UP001470230"/>
    </source>
</evidence>
<proteinExistence type="predicted"/>
<comment type="caution">
    <text evidence="1">The sequence shown here is derived from an EMBL/GenBank/DDBJ whole genome shotgun (WGS) entry which is preliminary data.</text>
</comment>
<protein>
    <submittedName>
        <fullName evidence="1">Uncharacterized protein</fullName>
    </submittedName>
</protein>